<evidence type="ECO:0000313" key="17">
    <source>
        <dbReference type="Proteomes" id="UP000186549"/>
    </source>
</evidence>
<dbReference type="Pfam" id="PF07980">
    <property type="entry name" value="SusD_RagB"/>
    <property type="match status" value="1"/>
</dbReference>
<reference evidence="12 17" key="2">
    <citation type="journal article" date="2016" name="Nat. Biotechnol.">
        <title>Measurement of bacterial replication rates in microbial communities.</title>
        <authorList>
            <person name="Brown C.T."/>
            <person name="Olm M.R."/>
            <person name="Thomas B.C."/>
            <person name="Banfield J.F."/>
        </authorList>
    </citation>
    <scope>NUCLEOTIDE SEQUENCE [LARGE SCALE GENOMIC DNA]</scope>
    <source>
        <strain evidence="12">45_41</strain>
    </source>
</reference>
<evidence type="ECO:0000313" key="11">
    <source>
        <dbReference type="EMBL" id="MDC1750951.1"/>
    </source>
</evidence>
<evidence type="ECO:0000313" key="13">
    <source>
        <dbReference type="EMBL" id="RGJ96120.1"/>
    </source>
</evidence>
<feature type="domain" description="SusD-like N-terminal" evidence="8">
    <location>
        <begin position="66"/>
        <end position="223"/>
    </location>
</feature>
<evidence type="ECO:0000256" key="2">
    <source>
        <dbReference type="ARBA" id="ARBA00006275"/>
    </source>
</evidence>
<dbReference type="Pfam" id="PF14322">
    <property type="entry name" value="SusD-like_3"/>
    <property type="match status" value="1"/>
</dbReference>
<dbReference type="Proteomes" id="UP001218502">
    <property type="component" value="Unassembled WGS sequence"/>
</dbReference>
<proteinExistence type="inferred from homology"/>
<dbReference type="EMBL" id="QSJZ01000014">
    <property type="protein sequence ID" value="RHE21554.1"/>
    <property type="molecule type" value="Genomic_DNA"/>
</dbReference>
<dbReference type="OrthoDB" id="5694214at2"/>
<dbReference type="InterPro" id="IPR012944">
    <property type="entry name" value="SusD_RagB_dom"/>
</dbReference>
<dbReference type="Proteomes" id="UP000283601">
    <property type="component" value="Unassembled WGS sequence"/>
</dbReference>
<organism evidence="9 16">
    <name type="scientific">Bacteroides uniformis</name>
    <dbReference type="NCBI Taxonomy" id="820"/>
    <lineage>
        <taxon>Bacteria</taxon>
        <taxon>Pseudomonadati</taxon>
        <taxon>Bacteroidota</taxon>
        <taxon>Bacteroidia</taxon>
        <taxon>Bacteroidales</taxon>
        <taxon>Bacteroidaceae</taxon>
        <taxon>Bacteroides</taxon>
    </lineage>
</organism>
<evidence type="ECO:0000313" key="16">
    <source>
        <dbReference type="Proteomes" id="UP000095614"/>
    </source>
</evidence>
<evidence type="ECO:0000313" key="19">
    <source>
        <dbReference type="Proteomes" id="UP000283601"/>
    </source>
</evidence>
<reference evidence="11" key="5">
    <citation type="submission" date="2022-10" db="EMBL/GenBank/DDBJ databases">
        <title>Human gut microbiome strain richness.</title>
        <authorList>
            <person name="Chen-Liaw A."/>
        </authorList>
    </citation>
    <scope>NUCLEOTIDE SEQUENCE</scope>
    <source>
        <strain evidence="11">A1_m1001262Bd0_191120</strain>
    </source>
</reference>
<keyword evidence="5" id="KW-0998">Cell outer membrane</keyword>
<comment type="similarity">
    <text evidence="2">Belongs to the SusD family.</text>
</comment>
<dbReference type="Proteomes" id="UP000283680">
    <property type="component" value="Unassembled WGS sequence"/>
</dbReference>
<protein>
    <submittedName>
        <fullName evidence="9 10">SusD family</fullName>
    </submittedName>
</protein>
<evidence type="ECO:0000313" key="14">
    <source>
        <dbReference type="EMBL" id="RGQ51409.1"/>
    </source>
</evidence>
<evidence type="ECO:0000256" key="5">
    <source>
        <dbReference type="ARBA" id="ARBA00023237"/>
    </source>
</evidence>
<reference evidence="9 16" key="1">
    <citation type="submission" date="2015-09" db="EMBL/GenBank/DDBJ databases">
        <authorList>
            <consortium name="Pathogen Informatics"/>
        </authorList>
    </citation>
    <scope>NUCLEOTIDE SEQUENCE [LARGE SCALE GENOMIC DNA]</scope>
    <source>
        <strain evidence="9 16">2789STDY5834847</strain>
    </source>
</reference>
<dbReference type="RefSeq" id="WP_022401916.1">
    <property type="nucleotide sequence ID" value="NZ_BAABXG010000001.1"/>
</dbReference>
<dbReference type="EMBL" id="QSPV01000003">
    <property type="protein sequence ID" value="RGJ96120.1"/>
    <property type="molecule type" value="Genomic_DNA"/>
</dbReference>
<dbReference type="EMBL" id="CZAF01000002">
    <property type="protein sequence ID" value="CUO51447.1"/>
    <property type="molecule type" value="Genomic_DNA"/>
</dbReference>
<evidence type="ECO:0000256" key="3">
    <source>
        <dbReference type="ARBA" id="ARBA00022729"/>
    </source>
</evidence>
<keyword evidence="3 6" id="KW-0732">Signal</keyword>
<evidence type="ECO:0000256" key="1">
    <source>
        <dbReference type="ARBA" id="ARBA00004442"/>
    </source>
</evidence>
<dbReference type="Gene3D" id="1.25.40.390">
    <property type="match status" value="1"/>
</dbReference>
<dbReference type="Proteomes" id="UP000431575">
    <property type="component" value="Unassembled WGS sequence"/>
</dbReference>
<feature type="domain" description="RagB/SusD" evidence="7">
    <location>
        <begin position="282"/>
        <end position="595"/>
    </location>
</feature>
<evidence type="ECO:0000256" key="6">
    <source>
        <dbReference type="SAM" id="SignalP"/>
    </source>
</evidence>
<sequence length="595" mass="66118">MKRNNIYTALLSLSLLGLGACSLDLEPLTSPSSASYPSSMEEANFGLNAVYSSLTAYSASTTTWWKVTDNITDIGATRVNTAMYTELITSGASAENAVANKLYNCVYKTVARINQLLDALDNLRGTASDTDIESIRAELLCIRAFCYDQACQHYGDLPYVVHTAGINDSQTPRTPRETIVENLLSDLSDECLANLPLRHKAESYGSARIGRVAAYALRARIALNWKKYDLAASSAKQALNLAKEAGFELESINTQYCGESHEAGEPTGQTALFGYDGEASNEWLWSVQYDAVISSNKTKEAYYMAPRTLGGCAYFGPTQTFVDMFQCKDGKSITESSLYDWQNPWQNRDPRLDLFCLRPGSRIFNLEFQTSTTSKKIHDYSTGKDVTNMESQGTKGVYGANGTKGPAGYLWRKYLDIAELERAAISNHETSDLNCGLMRLAEVYLIEAEANIEMADGNLELARTDINIIRNRVGMPDVVVTSQSGLRKALRYERTVELCNEGFRWFDLRRWGMASTVMTGKIYAPNQKGLMSNAKPSFDDNWHPAYSEGSSWDGKALNLRVYNTMKYIKGKDELWPLPQSEIDTNSAIIENNPGY</sequence>
<evidence type="ECO:0000259" key="7">
    <source>
        <dbReference type="Pfam" id="PF07980"/>
    </source>
</evidence>
<evidence type="ECO:0000313" key="15">
    <source>
        <dbReference type="EMBL" id="RHE21554.1"/>
    </source>
</evidence>
<evidence type="ECO:0000313" key="10">
    <source>
        <dbReference type="EMBL" id="KAB4244379.1"/>
    </source>
</evidence>
<dbReference type="EMBL" id="MNQU01000016">
    <property type="protein sequence ID" value="OKZ40295.1"/>
    <property type="molecule type" value="Genomic_DNA"/>
</dbReference>
<dbReference type="EMBL" id="JAQNQY010000001">
    <property type="protein sequence ID" value="MDC1750951.1"/>
    <property type="molecule type" value="Genomic_DNA"/>
</dbReference>
<evidence type="ECO:0000313" key="9">
    <source>
        <dbReference type="EMBL" id="CUO51447.1"/>
    </source>
</evidence>
<dbReference type="GO" id="GO:0009279">
    <property type="term" value="C:cell outer membrane"/>
    <property type="evidence" value="ECO:0007669"/>
    <property type="project" value="UniProtKB-SubCell"/>
</dbReference>
<feature type="signal peptide" evidence="6">
    <location>
        <begin position="1"/>
        <end position="22"/>
    </location>
</feature>
<dbReference type="EMBL" id="QRTH01000004">
    <property type="protein sequence ID" value="RGQ51409.1"/>
    <property type="molecule type" value="Genomic_DNA"/>
</dbReference>
<feature type="chain" id="PRO_5014251287" evidence="6">
    <location>
        <begin position="23"/>
        <end position="595"/>
    </location>
</feature>
<evidence type="ECO:0000313" key="18">
    <source>
        <dbReference type="Proteomes" id="UP000260844"/>
    </source>
</evidence>
<evidence type="ECO:0000256" key="4">
    <source>
        <dbReference type="ARBA" id="ARBA00023136"/>
    </source>
</evidence>
<evidence type="ECO:0000313" key="12">
    <source>
        <dbReference type="EMBL" id="OKZ40295.1"/>
    </source>
</evidence>
<comment type="subcellular location">
    <subcellularLocation>
        <location evidence="1">Cell outer membrane</location>
    </subcellularLocation>
</comment>
<accession>A0A174FPM8</accession>
<reference evidence="10 21" key="4">
    <citation type="journal article" date="2019" name="Nat. Med.">
        <title>A library of human gut bacterial isolates paired with longitudinal multiomics data enables mechanistic microbiome research.</title>
        <authorList>
            <person name="Poyet M."/>
            <person name="Groussin M."/>
            <person name="Gibbons S.M."/>
            <person name="Avila-Pacheco J."/>
            <person name="Jiang X."/>
            <person name="Kearney S.M."/>
            <person name="Perrotta A.R."/>
            <person name="Berdy B."/>
            <person name="Zhao S."/>
            <person name="Lieberman T.D."/>
            <person name="Swanson P.K."/>
            <person name="Smith M."/>
            <person name="Roesemann S."/>
            <person name="Alexander J.E."/>
            <person name="Rich S.A."/>
            <person name="Livny J."/>
            <person name="Vlamakis H."/>
            <person name="Clish C."/>
            <person name="Bullock K."/>
            <person name="Deik A."/>
            <person name="Scott J."/>
            <person name="Pierce K.A."/>
            <person name="Xavier R.J."/>
            <person name="Alm E.J."/>
        </authorList>
    </citation>
    <scope>NUCLEOTIDE SEQUENCE [LARGE SCALE GENOMIC DNA]</scope>
    <source>
        <strain evidence="10 21">BIOML-A6</strain>
    </source>
</reference>
<dbReference type="InterPro" id="IPR033985">
    <property type="entry name" value="SusD-like_N"/>
</dbReference>
<dbReference type="EMBL" id="WCTM01000003">
    <property type="protein sequence ID" value="KAB4244379.1"/>
    <property type="molecule type" value="Genomic_DNA"/>
</dbReference>
<dbReference type="SUPFAM" id="SSF48452">
    <property type="entry name" value="TPR-like"/>
    <property type="match status" value="1"/>
</dbReference>
<keyword evidence="4" id="KW-0472">Membrane</keyword>
<dbReference type="Proteomes" id="UP000260844">
    <property type="component" value="Unassembled WGS sequence"/>
</dbReference>
<dbReference type="PROSITE" id="PS51257">
    <property type="entry name" value="PROKAR_LIPOPROTEIN"/>
    <property type="match status" value="1"/>
</dbReference>
<dbReference type="AlphaFoldDB" id="A0A174FPM8"/>
<reference evidence="18 19" key="3">
    <citation type="submission" date="2018-08" db="EMBL/GenBank/DDBJ databases">
        <title>A genome reference for cultivated species of the human gut microbiota.</title>
        <authorList>
            <person name="Zou Y."/>
            <person name="Xue W."/>
            <person name="Luo G."/>
        </authorList>
    </citation>
    <scope>NUCLEOTIDE SEQUENCE [LARGE SCALE GENOMIC DNA]</scope>
    <source>
        <strain evidence="14 20">AF28-11</strain>
        <strain evidence="15 19">AM29-12AC</strain>
        <strain evidence="13 18">TM04-30</strain>
    </source>
</reference>
<evidence type="ECO:0000313" key="20">
    <source>
        <dbReference type="Proteomes" id="UP000283680"/>
    </source>
</evidence>
<dbReference type="Proteomes" id="UP000186549">
    <property type="component" value="Unassembled WGS sequence"/>
</dbReference>
<evidence type="ECO:0000313" key="21">
    <source>
        <dbReference type="Proteomes" id="UP000431575"/>
    </source>
</evidence>
<gene>
    <name evidence="12" type="ORF">BHV79_00815</name>
    <name evidence="15" type="ORF">DW758_15135</name>
    <name evidence="14" type="ORF">DWY92_09540</name>
    <name evidence="13" type="ORF">DXD40_05330</name>
    <name evidence="9" type="ORF">ERS852462_00653</name>
    <name evidence="10" type="ORF">GAP41_07190</name>
    <name evidence="11" type="ORF">POY80_00645</name>
</gene>
<dbReference type="InterPro" id="IPR011990">
    <property type="entry name" value="TPR-like_helical_dom_sf"/>
</dbReference>
<evidence type="ECO:0000259" key="8">
    <source>
        <dbReference type="Pfam" id="PF14322"/>
    </source>
</evidence>
<dbReference type="Proteomes" id="UP000095614">
    <property type="component" value="Unassembled WGS sequence"/>
</dbReference>
<name>A0A174FPM8_BACUN</name>